<name>A0A822ELT2_9BILA</name>
<evidence type="ECO:0000313" key="1">
    <source>
        <dbReference type="EMBL" id="CAF5105389.1"/>
    </source>
</evidence>
<sequence>QPKEGPTLLQQLKAMQFHGVPPTGDRWSSVNSNKTNGSSLHQGIAIFRKRIKPKKVFFLLLI</sequence>
<reference evidence="1" key="1">
    <citation type="submission" date="2021-02" db="EMBL/GenBank/DDBJ databases">
        <authorList>
            <person name="Nowell W R."/>
        </authorList>
    </citation>
    <scope>NUCLEOTIDE SEQUENCE</scope>
</reference>
<dbReference type="EMBL" id="CAJOBR010073017">
    <property type="protein sequence ID" value="CAF5105389.1"/>
    <property type="molecule type" value="Genomic_DNA"/>
</dbReference>
<comment type="caution">
    <text evidence="1">The sequence shown here is derived from an EMBL/GenBank/DDBJ whole genome shotgun (WGS) entry which is preliminary data.</text>
</comment>
<accession>A0A822ELT2</accession>
<protein>
    <submittedName>
        <fullName evidence="1">Uncharacterized protein</fullName>
    </submittedName>
</protein>
<organism evidence="1 2">
    <name type="scientific">Rotaria socialis</name>
    <dbReference type="NCBI Taxonomy" id="392032"/>
    <lineage>
        <taxon>Eukaryota</taxon>
        <taxon>Metazoa</taxon>
        <taxon>Spiralia</taxon>
        <taxon>Gnathifera</taxon>
        <taxon>Rotifera</taxon>
        <taxon>Eurotatoria</taxon>
        <taxon>Bdelloidea</taxon>
        <taxon>Philodinida</taxon>
        <taxon>Philodinidae</taxon>
        <taxon>Rotaria</taxon>
    </lineage>
</organism>
<evidence type="ECO:0000313" key="2">
    <source>
        <dbReference type="Proteomes" id="UP000663848"/>
    </source>
</evidence>
<proteinExistence type="predicted"/>
<dbReference type="Proteomes" id="UP000663848">
    <property type="component" value="Unassembled WGS sequence"/>
</dbReference>
<feature type="non-terminal residue" evidence="1">
    <location>
        <position position="1"/>
    </location>
</feature>
<gene>
    <name evidence="1" type="ORF">QYT958_LOCUS45066</name>
</gene>
<dbReference type="AlphaFoldDB" id="A0A822ELT2"/>